<gene>
    <name evidence="7" type="ORF">Fmac_009178</name>
</gene>
<organism evidence="7 8">
    <name type="scientific">Flemingia macrophylla</name>
    <dbReference type="NCBI Taxonomy" id="520843"/>
    <lineage>
        <taxon>Eukaryota</taxon>
        <taxon>Viridiplantae</taxon>
        <taxon>Streptophyta</taxon>
        <taxon>Embryophyta</taxon>
        <taxon>Tracheophyta</taxon>
        <taxon>Spermatophyta</taxon>
        <taxon>Magnoliopsida</taxon>
        <taxon>eudicotyledons</taxon>
        <taxon>Gunneridae</taxon>
        <taxon>Pentapetalae</taxon>
        <taxon>rosids</taxon>
        <taxon>fabids</taxon>
        <taxon>Fabales</taxon>
        <taxon>Fabaceae</taxon>
        <taxon>Papilionoideae</taxon>
        <taxon>50 kb inversion clade</taxon>
        <taxon>NPAAA clade</taxon>
        <taxon>indigoferoid/millettioid clade</taxon>
        <taxon>Phaseoleae</taxon>
        <taxon>Flemingia</taxon>
    </lineage>
</organism>
<comment type="caution">
    <text evidence="7">The sequence shown here is derived from an EMBL/GenBank/DDBJ whole genome shotgun (WGS) entry which is preliminary data.</text>
</comment>
<evidence type="ECO:0000256" key="2">
    <source>
        <dbReference type="ARBA" id="ARBA00011738"/>
    </source>
</evidence>
<feature type="compositionally biased region" description="Basic and acidic residues" evidence="6">
    <location>
        <begin position="102"/>
        <end position="115"/>
    </location>
</feature>
<comment type="subunit">
    <text evidence="2">Homodimer.</text>
</comment>
<evidence type="ECO:0000313" key="7">
    <source>
        <dbReference type="EMBL" id="KAL2341238.1"/>
    </source>
</evidence>
<dbReference type="Proteomes" id="UP001603857">
    <property type="component" value="Unassembled WGS sequence"/>
</dbReference>
<keyword evidence="8" id="KW-1185">Reference proteome</keyword>
<dbReference type="PANTHER" id="PTHR11751">
    <property type="entry name" value="ALANINE AMINOTRANSFERASE"/>
    <property type="match status" value="1"/>
</dbReference>
<evidence type="ECO:0000256" key="3">
    <source>
        <dbReference type="ARBA" id="ARBA00022576"/>
    </source>
</evidence>
<evidence type="ECO:0000256" key="5">
    <source>
        <dbReference type="ARBA" id="ARBA00022898"/>
    </source>
</evidence>
<dbReference type="GO" id="GO:0008483">
    <property type="term" value="F:transaminase activity"/>
    <property type="evidence" value="ECO:0007669"/>
    <property type="project" value="UniProtKB-KW"/>
</dbReference>
<comment type="cofactor">
    <cofactor evidence="1">
        <name>pyridoxal 5'-phosphate</name>
        <dbReference type="ChEBI" id="CHEBI:597326"/>
    </cofactor>
</comment>
<evidence type="ECO:0000256" key="4">
    <source>
        <dbReference type="ARBA" id="ARBA00022679"/>
    </source>
</evidence>
<dbReference type="SUPFAM" id="SSF53383">
    <property type="entry name" value="PLP-dependent transferases"/>
    <property type="match status" value="1"/>
</dbReference>
<feature type="region of interest" description="Disordered" evidence="6">
    <location>
        <begin position="102"/>
        <end position="129"/>
    </location>
</feature>
<dbReference type="Gene3D" id="3.40.640.10">
    <property type="entry name" value="Type I PLP-dependent aspartate aminotransferase-like (Major domain)"/>
    <property type="match status" value="1"/>
</dbReference>
<dbReference type="InterPro" id="IPR015424">
    <property type="entry name" value="PyrdxlP-dep_Trfase"/>
</dbReference>
<dbReference type="AlphaFoldDB" id="A0ABD1N0N7"/>
<sequence>MMQLLIRSENDGILCPIPQYPLYLASITLHGGCLGLEIPELKKQLDAAKSKGINVRALVINSGNPTGQVATWQVASIGMFLLSCVQKLKGLVRGSHSERYIKPPKESSAEERGAEHASFSRRACSRACS</sequence>
<accession>A0ABD1N0N7</accession>
<keyword evidence="5" id="KW-0663">Pyridoxal phosphate</keyword>
<evidence type="ECO:0000256" key="6">
    <source>
        <dbReference type="SAM" id="MobiDB-lite"/>
    </source>
</evidence>
<evidence type="ECO:0000256" key="1">
    <source>
        <dbReference type="ARBA" id="ARBA00001933"/>
    </source>
</evidence>
<keyword evidence="3" id="KW-0032">Aminotransferase</keyword>
<evidence type="ECO:0000313" key="8">
    <source>
        <dbReference type="Proteomes" id="UP001603857"/>
    </source>
</evidence>
<protein>
    <submittedName>
        <fullName evidence="7">Uncharacterized protein</fullName>
    </submittedName>
</protein>
<dbReference type="InterPro" id="IPR015421">
    <property type="entry name" value="PyrdxlP-dep_Trfase_major"/>
</dbReference>
<reference evidence="7 8" key="1">
    <citation type="submission" date="2024-08" db="EMBL/GenBank/DDBJ databases">
        <title>Insights into the chromosomal genome structure of Flemingia macrophylla.</title>
        <authorList>
            <person name="Ding Y."/>
            <person name="Zhao Y."/>
            <person name="Bi W."/>
            <person name="Wu M."/>
            <person name="Zhao G."/>
            <person name="Gong Y."/>
            <person name="Li W."/>
            <person name="Zhang P."/>
        </authorList>
    </citation>
    <scope>NUCLEOTIDE SEQUENCE [LARGE SCALE GENOMIC DNA]</scope>
    <source>
        <strain evidence="7">DYQJB</strain>
        <tissue evidence="7">Leaf</tissue>
    </source>
</reference>
<dbReference type="PANTHER" id="PTHR11751:SF29">
    <property type="entry name" value="ALANINE TRANSAMINASE"/>
    <property type="match status" value="1"/>
</dbReference>
<dbReference type="EMBL" id="JBGMDY010000003">
    <property type="protein sequence ID" value="KAL2341238.1"/>
    <property type="molecule type" value="Genomic_DNA"/>
</dbReference>
<dbReference type="InterPro" id="IPR045088">
    <property type="entry name" value="ALAT1/2-like"/>
</dbReference>
<feature type="compositionally biased region" description="Low complexity" evidence="6">
    <location>
        <begin position="120"/>
        <end position="129"/>
    </location>
</feature>
<keyword evidence="4" id="KW-0808">Transferase</keyword>
<proteinExistence type="predicted"/>
<name>A0ABD1N0N7_9FABA</name>